<organism evidence="4 5">
    <name type="scientific">Haemaphysalis longicornis</name>
    <name type="common">Bush tick</name>
    <dbReference type="NCBI Taxonomy" id="44386"/>
    <lineage>
        <taxon>Eukaryota</taxon>
        <taxon>Metazoa</taxon>
        <taxon>Ecdysozoa</taxon>
        <taxon>Arthropoda</taxon>
        <taxon>Chelicerata</taxon>
        <taxon>Arachnida</taxon>
        <taxon>Acari</taxon>
        <taxon>Parasitiformes</taxon>
        <taxon>Ixodida</taxon>
        <taxon>Ixodoidea</taxon>
        <taxon>Ixodidae</taxon>
        <taxon>Haemaphysalinae</taxon>
        <taxon>Haemaphysalis</taxon>
    </lineage>
</organism>
<feature type="domain" description="ADAMTS/ADAMTS-like Spacer 1" evidence="3">
    <location>
        <begin position="18"/>
        <end position="102"/>
    </location>
</feature>
<dbReference type="GO" id="GO:0006508">
    <property type="term" value="P:proteolysis"/>
    <property type="evidence" value="ECO:0007669"/>
    <property type="project" value="TreeGrafter"/>
</dbReference>
<evidence type="ECO:0000259" key="3">
    <source>
        <dbReference type="Pfam" id="PF05986"/>
    </source>
</evidence>
<dbReference type="VEuPathDB" id="VectorBase:HLOH_053944"/>
<keyword evidence="2" id="KW-0964">Secreted</keyword>
<proteinExistence type="predicted"/>
<evidence type="ECO:0000313" key="4">
    <source>
        <dbReference type="EMBL" id="KAH9370280.1"/>
    </source>
</evidence>
<comment type="subcellular location">
    <subcellularLocation>
        <location evidence="1">Secreted</location>
    </subcellularLocation>
</comment>
<gene>
    <name evidence="4" type="ORF">HPB48_007383</name>
</gene>
<dbReference type="EMBL" id="JABSTR010000005">
    <property type="protein sequence ID" value="KAH9370280.1"/>
    <property type="molecule type" value="Genomic_DNA"/>
</dbReference>
<dbReference type="Gene3D" id="2.60.120.830">
    <property type="match status" value="1"/>
</dbReference>
<dbReference type="InterPro" id="IPR050439">
    <property type="entry name" value="ADAMTS_ADAMTS-like"/>
</dbReference>
<dbReference type="PANTHER" id="PTHR13723:SF200">
    <property type="entry name" value="ADAM METALLOPEPTIDASE WITH THROMBOSPONDIN TYPE 1 MOTIF B, ISOFORM B"/>
    <property type="match status" value="1"/>
</dbReference>
<evidence type="ECO:0000256" key="2">
    <source>
        <dbReference type="ARBA" id="ARBA00022525"/>
    </source>
</evidence>
<dbReference type="Proteomes" id="UP000821853">
    <property type="component" value="Chromosome 3"/>
</dbReference>
<sequence>MHSPEVTMAIPPPPSLYAGYTEVGRVPKGARNIRVEEQGPSSNYLAVQGAGDGEFFLNGDWLVQWSGEYAAAGTTLFYQRQGERDTLHAPGPTKQELVLYVSGRMCDGTGREMALSVCLAESSSYWKRIRRC</sequence>
<comment type="caution">
    <text evidence="4">The sequence shown here is derived from an EMBL/GenBank/DDBJ whole genome shotgun (WGS) entry which is preliminary data.</text>
</comment>
<name>A0A9J6G6X5_HAELO</name>
<dbReference type="GO" id="GO:0030198">
    <property type="term" value="P:extracellular matrix organization"/>
    <property type="evidence" value="ECO:0007669"/>
    <property type="project" value="TreeGrafter"/>
</dbReference>
<dbReference type="Pfam" id="PF05986">
    <property type="entry name" value="ADAMTS_spacer1"/>
    <property type="match status" value="1"/>
</dbReference>
<evidence type="ECO:0000256" key="1">
    <source>
        <dbReference type="ARBA" id="ARBA00004613"/>
    </source>
</evidence>
<evidence type="ECO:0000313" key="5">
    <source>
        <dbReference type="Proteomes" id="UP000821853"/>
    </source>
</evidence>
<dbReference type="PANTHER" id="PTHR13723">
    <property type="entry name" value="ADAMTS A DISINTEGRIN AND METALLOPROTEASE WITH THROMBOSPONDIN MOTIFS PROTEASE"/>
    <property type="match status" value="1"/>
</dbReference>
<dbReference type="InterPro" id="IPR010294">
    <property type="entry name" value="ADAMTS_spacer1"/>
</dbReference>
<keyword evidence="5" id="KW-1185">Reference proteome</keyword>
<dbReference type="OrthoDB" id="5950222at2759"/>
<reference evidence="4 5" key="1">
    <citation type="journal article" date="2020" name="Cell">
        <title>Large-Scale Comparative Analyses of Tick Genomes Elucidate Their Genetic Diversity and Vector Capacities.</title>
        <authorList>
            <consortium name="Tick Genome and Microbiome Consortium (TIGMIC)"/>
            <person name="Jia N."/>
            <person name="Wang J."/>
            <person name="Shi W."/>
            <person name="Du L."/>
            <person name="Sun Y."/>
            <person name="Zhan W."/>
            <person name="Jiang J.F."/>
            <person name="Wang Q."/>
            <person name="Zhang B."/>
            <person name="Ji P."/>
            <person name="Bell-Sakyi L."/>
            <person name="Cui X.M."/>
            <person name="Yuan T.T."/>
            <person name="Jiang B.G."/>
            <person name="Yang W.F."/>
            <person name="Lam T.T."/>
            <person name="Chang Q.C."/>
            <person name="Ding S.J."/>
            <person name="Wang X.J."/>
            <person name="Zhu J.G."/>
            <person name="Ruan X.D."/>
            <person name="Zhao L."/>
            <person name="Wei J.T."/>
            <person name="Ye R.Z."/>
            <person name="Que T.C."/>
            <person name="Du C.H."/>
            <person name="Zhou Y.H."/>
            <person name="Cheng J.X."/>
            <person name="Dai P.F."/>
            <person name="Guo W.B."/>
            <person name="Han X.H."/>
            <person name="Huang E.J."/>
            <person name="Li L.F."/>
            <person name="Wei W."/>
            <person name="Gao Y.C."/>
            <person name="Liu J.Z."/>
            <person name="Shao H.Z."/>
            <person name="Wang X."/>
            <person name="Wang C.C."/>
            <person name="Yang T.C."/>
            <person name="Huo Q.B."/>
            <person name="Li W."/>
            <person name="Chen H.Y."/>
            <person name="Chen S.E."/>
            <person name="Zhou L.G."/>
            <person name="Ni X.B."/>
            <person name="Tian J.H."/>
            <person name="Sheng Y."/>
            <person name="Liu T."/>
            <person name="Pan Y.S."/>
            <person name="Xia L.Y."/>
            <person name="Li J."/>
            <person name="Zhao F."/>
            <person name="Cao W.C."/>
        </authorList>
    </citation>
    <scope>NUCLEOTIDE SEQUENCE [LARGE SCALE GENOMIC DNA]</scope>
    <source>
        <strain evidence="4">HaeL-2018</strain>
    </source>
</reference>
<dbReference type="GO" id="GO:0031012">
    <property type="term" value="C:extracellular matrix"/>
    <property type="evidence" value="ECO:0007669"/>
    <property type="project" value="TreeGrafter"/>
</dbReference>
<dbReference type="GO" id="GO:0005576">
    <property type="term" value="C:extracellular region"/>
    <property type="evidence" value="ECO:0007669"/>
    <property type="project" value="UniProtKB-SubCell"/>
</dbReference>
<dbReference type="AlphaFoldDB" id="A0A9J6G6X5"/>
<protein>
    <recommendedName>
        <fullName evidence="3">ADAMTS/ADAMTS-like Spacer 1 domain-containing protein</fullName>
    </recommendedName>
</protein>
<accession>A0A9J6G6X5</accession>
<dbReference type="GO" id="GO:0004222">
    <property type="term" value="F:metalloendopeptidase activity"/>
    <property type="evidence" value="ECO:0007669"/>
    <property type="project" value="TreeGrafter"/>
</dbReference>